<protein>
    <submittedName>
        <fullName evidence="1">Uncharacterized protein</fullName>
    </submittedName>
</protein>
<comment type="caution">
    <text evidence="1">The sequence shown here is derived from an EMBL/GenBank/DDBJ whole genome shotgun (WGS) entry which is preliminary data.</text>
</comment>
<keyword evidence="2" id="KW-1185">Reference proteome</keyword>
<proteinExistence type="predicted"/>
<organism evidence="1 2">
    <name type="scientific">Nocardia macrotermitis</name>
    <dbReference type="NCBI Taxonomy" id="2585198"/>
    <lineage>
        <taxon>Bacteria</taxon>
        <taxon>Bacillati</taxon>
        <taxon>Actinomycetota</taxon>
        <taxon>Actinomycetes</taxon>
        <taxon>Mycobacteriales</taxon>
        <taxon>Nocardiaceae</taxon>
        <taxon>Nocardia</taxon>
    </lineage>
</organism>
<evidence type="ECO:0000313" key="1">
    <source>
        <dbReference type="EMBL" id="MQY23536.1"/>
    </source>
</evidence>
<dbReference type="AlphaFoldDB" id="A0A7K0DCM7"/>
<gene>
    <name evidence="1" type="ORF">NRB20_66660</name>
</gene>
<dbReference type="EMBL" id="WEGK01000020">
    <property type="protein sequence ID" value="MQY23536.1"/>
    <property type="molecule type" value="Genomic_DNA"/>
</dbReference>
<evidence type="ECO:0000313" key="2">
    <source>
        <dbReference type="Proteomes" id="UP000438448"/>
    </source>
</evidence>
<dbReference type="Proteomes" id="UP000438448">
    <property type="component" value="Unassembled WGS sequence"/>
</dbReference>
<accession>A0A7K0DCM7</accession>
<name>A0A7K0DCM7_9NOCA</name>
<reference evidence="1 2" key="1">
    <citation type="submission" date="2019-10" db="EMBL/GenBank/DDBJ databases">
        <title>Nocardia macrotermitis sp. nov. and Nocardia aurantia sp. nov., isolated from the gut of fungus growing-termite Macrotermes natalensis.</title>
        <authorList>
            <person name="Benndorf R."/>
            <person name="Schwitalla J."/>
            <person name="Martin K."/>
            <person name="De Beer W."/>
            <person name="Kaster A.-K."/>
            <person name="Vollmers J."/>
            <person name="Poulsen M."/>
            <person name="Beemelmanns C."/>
        </authorList>
    </citation>
    <scope>NUCLEOTIDE SEQUENCE [LARGE SCALE GENOMIC DNA]</scope>
    <source>
        <strain evidence="1 2">RB20</strain>
    </source>
</reference>
<sequence>MRLLSFGSVTGLPKVECRRRCGRNNRHRPVRDNGIHVRLRNHIEQDRFRITLVGQVYLRSPATGPVGIQVHCMTEQAPESIARTARSHRVPCDITVGTRTHDQCCCAGRRYRQSWNRRPDTQGLQMTDYARRFRGIASDPHRIVDIAVRAVTHRITVDRPEVLNSLYYRKCLCRRRITRNRRDPQQPGRRRRNSQRILDNFGLTHSALSPVDEMRSTAR</sequence>